<proteinExistence type="predicted"/>
<evidence type="ECO:0000259" key="1">
    <source>
        <dbReference type="Pfam" id="PF18803"/>
    </source>
</evidence>
<dbReference type="Pfam" id="PF18803">
    <property type="entry name" value="CxC2"/>
    <property type="match status" value="1"/>
</dbReference>
<dbReference type="InterPro" id="IPR041457">
    <property type="entry name" value="CxC2_KDZ-assoc"/>
</dbReference>
<evidence type="ECO:0000313" key="3">
    <source>
        <dbReference type="Proteomes" id="UP000054279"/>
    </source>
</evidence>
<dbReference type="AlphaFoldDB" id="A0A0C9UVT5"/>
<gene>
    <name evidence="2" type="ORF">M422DRAFT_188553</name>
</gene>
<dbReference type="EMBL" id="KN837284">
    <property type="protein sequence ID" value="KIJ29406.1"/>
    <property type="molecule type" value="Genomic_DNA"/>
</dbReference>
<feature type="non-terminal residue" evidence="2">
    <location>
        <position position="215"/>
    </location>
</feature>
<dbReference type="Proteomes" id="UP000054279">
    <property type="component" value="Unassembled WGS sequence"/>
</dbReference>
<accession>A0A0C9UVT5</accession>
<protein>
    <recommendedName>
        <fullName evidence="1">CxC2-like cysteine cluster KDZ transposase-associated domain-containing protein</fullName>
    </recommendedName>
</protein>
<keyword evidence="3" id="KW-1185">Reference proteome</keyword>
<dbReference type="OrthoDB" id="3235114at2759"/>
<reference evidence="2 3" key="1">
    <citation type="submission" date="2014-06" db="EMBL/GenBank/DDBJ databases">
        <title>Evolutionary Origins and Diversification of the Mycorrhizal Mutualists.</title>
        <authorList>
            <consortium name="DOE Joint Genome Institute"/>
            <consortium name="Mycorrhizal Genomics Consortium"/>
            <person name="Kohler A."/>
            <person name="Kuo A."/>
            <person name="Nagy L.G."/>
            <person name="Floudas D."/>
            <person name="Copeland A."/>
            <person name="Barry K.W."/>
            <person name="Cichocki N."/>
            <person name="Veneault-Fourrey C."/>
            <person name="LaButti K."/>
            <person name="Lindquist E.A."/>
            <person name="Lipzen A."/>
            <person name="Lundell T."/>
            <person name="Morin E."/>
            <person name="Murat C."/>
            <person name="Riley R."/>
            <person name="Ohm R."/>
            <person name="Sun H."/>
            <person name="Tunlid A."/>
            <person name="Henrissat B."/>
            <person name="Grigoriev I.V."/>
            <person name="Hibbett D.S."/>
            <person name="Martin F."/>
        </authorList>
    </citation>
    <scope>NUCLEOTIDE SEQUENCE [LARGE SCALE GENOMIC DNA]</scope>
    <source>
        <strain evidence="2 3">SS14</strain>
    </source>
</reference>
<sequence>RCTTGMKGEFDCLDCELTGMRCLECLLVTHRWQPFHRPMRWHQGHFMQRSLIELGYILALGHGGDQCPYIHDEHGPQKMTIGDVNGMHEMYVGWCRCANASTPARQLFARCLFMASLSRPRTAFTFRMLKLFHMLNHVGRITPWDFAGTMHRLTDNVNVQGCPDIYKMFKEGQRQWRVVHAWKWAGVMDPSIPRKPGSLAIPCVSCPNPETNLDK</sequence>
<name>A0A0C9UVT5_SPHS4</name>
<feature type="domain" description="CxC2-like cysteine cluster KDZ transposase-associated" evidence="1">
    <location>
        <begin position="51"/>
        <end position="157"/>
    </location>
</feature>
<organism evidence="2 3">
    <name type="scientific">Sphaerobolus stellatus (strain SS14)</name>
    <dbReference type="NCBI Taxonomy" id="990650"/>
    <lineage>
        <taxon>Eukaryota</taxon>
        <taxon>Fungi</taxon>
        <taxon>Dikarya</taxon>
        <taxon>Basidiomycota</taxon>
        <taxon>Agaricomycotina</taxon>
        <taxon>Agaricomycetes</taxon>
        <taxon>Phallomycetidae</taxon>
        <taxon>Geastrales</taxon>
        <taxon>Sphaerobolaceae</taxon>
        <taxon>Sphaerobolus</taxon>
    </lineage>
</organism>
<dbReference type="HOGENOM" id="CLU_003703_1_0_1"/>
<evidence type="ECO:0000313" key="2">
    <source>
        <dbReference type="EMBL" id="KIJ29406.1"/>
    </source>
</evidence>